<name>A0A271J0Y8_9BACT</name>
<dbReference type="InterPro" id="IPR003594">
    <property type="entry name" value="HATPase_dom"/>
</dbReference>
<reference evidence="11 12" key="1">
    <citation type="submission" date="2016-11" db="EMBL/GenBank/DDBJ databases">
        <title>Study of marine rhodopsin-containing bacteria.</title>
        <authorList>
            <person name="Yoshizawa S."/>
            <person name="Kumagai Y."/>
            <person name="Kogure K."/>
        </authorList>
    </citation>
    <scope>NUCLEOTIDE SEQUENCE [LARGE SCALE GENOMIC DNA]</scope>
    <source>
        <strain evidence="11 12">SAORIC-28</strain>
    </source>
</reference>
<evidence type="ECO:0000256" key="7">
    <source>
        <dbReference type="SAM" id="MobiDB-lite"/>
    </source>
</evidence>
<dbReference type="PANTHER" id="PTHR43304">
    <property type="entry name" value="PHYTOCHROME-LIKE PROTEIN CPH1"/>
    <property type="match status" value="1"/>
</dbReference>
<evidence type="ECO:0000256" key="4">
    <source>
        <dbReference type="ARBA" id="ARBA00022679"/>
    </source>
</evidence>
<evidence type="ECO:0000259" key="9">
    <source>
        <dbReference type="PROSITE" id="PS50112"/>
    </source>
</evidence>
<protein>
    <recommendedName>
        <fullName evidence="2">histidine kinase</fullName>
        <ecNumber evidence="2">2.7.13.3</ecNumber>
    </recommendedName>
</protein>
<feature type="domain" description="PAS" evidence="9">
    <location>
        <begin position="420"/>
        <end position="490"/>
    </location>
</feature>
<dbReference type="InterPro" id="IPR000700">
    <property type="entry name" value="PAS-assoc_C"/>
</dbReference>
<keyword evidence="5" id="KW-0418">Kinase</keyword>
<feature type="domain" description="PAC" evidence="10">
    <location>
        <begin position="365"/>
        <end position="419"/>
    </location>
</feature>
<feature type="domain" description="PAC" evidence="10">
    <location>
        <begin position="493"/>
        <end position="543"/>
    </location>
</feature>
<evidence type="ECO:0000256" key="6">
    <source>
        <dbReference type="SAM" id="Coils"/>
    </source>
</evidence>
<evidence type="ECO:0000256" key="2">
    <source>
        <dbReference type="ARBA" id="ARBA00012438"/>
    </source>
</evidence>
<evidence type="ECO:0000256" key="5">
    <source>
        <dbReference type="ARBA" id="ARBA00022777"/>
    </source>
</evidence>
<dbReference type="InterPro" id="IPR001610">
    <property type="entry name" value="PAC"/>
</dbReference>
<organism evidence="11 12">
    <name type="scientific">Rubrivirga marina</name>
    <dbReference type="NCBI Taxonomy" id="1196024"/>
    <lineage>
        <taxon>Bacteria</taxon>
        <taxon>Pseudomonadati</taxon>
        <taxon>Rhodothermota</taxon>
        <taxon>Rhodothermia</taxon>
        <taxon>Rhodothermales</taxon>
        <taxon>Rubricoccaceae</taxon>
        <taxon>Rubrivirga</taxon>
    </lineage>
</organism>
<dbReference type="Pfam" id="PF08447">
    <property type="entry name" value="PAS_3"/>
    <property type="match status" value="1"/>
</dbReference>
<dbReference type="RefSeq" id="WP_095510789.1">
    <property type="nucleotide sequence ID" value="NZ_MQWD01000001.1"/>
</dbReference>
<dbReference type="Proteomes" id="UP000216339">
    <property type="component" value="Unassembled WGS sequence"/>
</dbReference>
<feature type="domain" description="PAS" evidence="9">
    <location>
        <begin position="159"/>
        <end position="206"/>
    </location>
</feature>
<evidence type="ECO:0000256" key="3">
    <source>
        <dbReference type="ARBA" id="ARBA00022553"/>
    </source>
</evidence>
<keyword evidence="6" id="KW-0175">Coiled coil</keyword>
<dbReference type="FunFam" id="3.30.450.20:FF:000099">
    <property type="entry name" value="Sensory box sensor histidine kinase"/>
    <property type="match status" value="1"/>
</dbReference>
<evidence type="ECO:0000256" key="1">
    <source>
        <dbReference type="ARBA" id="ARBA00000085"/>
    </source>
</evidence>
<dbReference type="InterPro" id="IPR013656">
    <property type="entry name" value="PAS_4"/>
</dbReference>
<dbReference type="PROSITE" id="PS50113">
    <property type="entry name" value="PAC"/>
    <property type="match status" value="3"/>
</dbReference>
<feature type="coiled-coil region" evidence="6">
    <location>
        <begin position="403"/>
        <end position="430"/>
    </location>
</feature>
<dbReference type="GO" id="GO:0004673">
    <property type="term" value="F:protein histidine kinase activity"/>
    <property type="evidence" value="ECO:0007669"/>
    <property type="project" value="UniProtKB-EC"/>
</dbReference>
<gene>
    <name evidence="11" type="ORF">BSZ37_12145</name>
</gene>
<dbReference type="InterPro" id="IPR004358">
    <property type="entry name" value="Sig_transdc_His_kin-like_C"/>
</dbReference>
<evidence type="ECO:0000313" key="12">
    <source>
        <dbReference type="Proteomes" id="UP000216339"/>
    </source>
</evidence>
<feature type="domain" description="PAC" evidence="10">
    <location>
        <begin position="234"/>
        <end position="284"/>
    </location>
</feature>
<dbReference type="InterPro" id="IPR000014">
    <property type="entry name" value="PAS"/>
</dbReference>
<dbReference type="InterPro" id="IPR035965">
    <property type="entry name" value="PAS-like_dom_sf"/>
</dbReference>
<feature type="coiled-coil region" evidence="6">
    <location>
        <begin position="534"/>
        <end position="565"/>
    </location>
</feature>
<dbReference type="InterPro" id="IPR052162">
    <property type="entry name" value="Sensor_kinase/Photoreceptor"/>
</dbReference>
<dbReference type="NCBIfam" id="TIGR00229">
    <property type="entry name" value="sensory_box"/>
    <property type="match status" value="3"/>
</dbReference>
<dbReference type="InterPro" id="IPR036890">
    <property type="entry name" value="HATPase_C_sf"/>
</dbReference>
<dbReference type="Gene3D" id="3.30.565.10">
    <property type="entry name" value="Histidine kinase-like ATPase, C-terminal domain"/>
    <property type="match status" value="1"/>
</dbReference>
<dbReference type="EMBL" id="MQWD01000001">
    <property type="protein sequence ID" value="PAP77123.1"/>
    <property type="molecule type" value="Genomic_DNA"/>
</dbReference>
<dbReference type="PROSITE" id="PS50112">
    <property type="entry name" value="PAS"/>
    <property type="match status" value="3"/>
</dbReference>
<dbReference type="Gene3D" id="3.30.450.20">
    <property type="entry name" value="PAS domain"/>
    <property type="match status" value="4"/>
</dbReference>
<feature type="domain" description="PAS" evidence="9">
    <location>
        <begin position="42"/>
        <end position="106"/>
    </location>
</feature>
<keyword evidence="4" id="KW-0808">Transferase</keyword>
<proteinExistence type="predicted"/>
<evidence type="ECO:0000313" key="11">
    <source>
        <dbReference type="EMBL" id="PAP77123.1"/>
    </source>
</evidence>
<keyword evidence="12" id="KW-1185">Reference proteome</keyword>
<dbReference type="AlphaFoldDB" id="A0A271J0Y8"/>
<dbReference type="PROSITE" id="PS50109">
    <property type="entry name" value="HIS_KIN"/>
    <property type="match status" value="1"/>
</dbReference>
<evidence type="ECO:0000259" key="8">
    <source>
        <dbReference type="PROSITE" id="PS50109"/>
    </source>
</evidence>
<feature type="region of interest" description="Disordered" evidence="7">
    <location>
        <begin position="1"/>
        <end position="26"/>
    </location>
</feature>
<dbReference type="SMART" id="SM00086">
    <property type="entry name" value="PAC"/>
    <property type="match status" value="2"/>
</dbReference>
<dbReference type="SUPFAM" id="SSF55785">
    <property type="entry name" value="PYP-like sensor domain (PAS domain)"/>
    <property type="match status" value="4"/>
</dbReference>
<comment type="catalytic activity">
    <reaction evidence="1">
        <text>ATP + protein L-histidine = ADP + protein N-phospho-L-histidine.</text>
        <dbReference type="EC" id="2.7.13.3"/>
    </reaction>
</comment>
<evidence type="ECO:0000259" key="10">
    <source>
        <dbReference type="PROSITE" id="PS50113"/>
    </source>
</evidence>
<comment type="caution">
    <text evidence="11">The sequence shown here is derived from an EMBL/GenBank/DDBJ whole genome shotgun (WGS) entry which is preliminary data.</text>
</comment>
<dbReference type="EC" id="2.7.13.3" evidence="2"/>
<dbReference type="InterPro" id="IPR005467">
    <property type="entry name" value="His_kinase_dom"/>
</dbReference>
<sequence>MAEYDPARGLGREGPPSDTDDLGSSWGTLGDVPDGWAFAEMVVDTVREGLLVLGRDLRVVAANESFYRTFGGAAEETVGRPVYDLGDGPWDTPEFRGLLEDVLPRDGKFDGYEVDHEFERFGRRVVVLNGRRLRDPELVLLAIEDATELRTAERALSASEERFELFAENAREYAVIGMDAEGRITTWSPSAERILGWTRAEAVGRSGAIFFTEADREAGAVERERDQARRDGSALDERWHVRKDGSRFWGTGVMIALQDGDLRGYAKVLRDNTQRRAAEDALRASERTAQARLDELEAVYATAPVGLCVLDRDFRYVRINQHLAEINGLPVEAHLGRTIFEVVPDLADEAAGVLRQIFETGDPVLGIEITGETAAAPGVERTWVENWLPLRDRDGHVVGVNVVAEDVTERRRAEQELREAEGRFRAYADAAPAILWVTDPDGRATFLSRDWYDYTGQAEGEALGYGWLDAVHPDDRGPARAAFLDANERQVPFRLDYRLRRHDGVYRWALDAGRPLDEDGFGGFVGSVIDIDDRRRAEDDVRELNRTLEERVEDRTAQVRSLSRALTLAEHEERRRLAQVLHDDLQQVLHGAQIQAAVGNVERVETLLGEAIQTARSLSHELAPPILRGRRLDELLAWVAERERALYGLEVEHDGGTVEVPEEEVRILLYQLLRELLLNVAKHAGVPAARVTAEQVDSGVRVVIEDEGAGFDVAVTPGGLGLASVRERLEAVGGRLTVESAPGEGTRVSLDVPVDE</sequence>
<feature type="domain" description="Histidine kinase" evidence="8">
    <location>
        <begin position="547"/>
        <end position="756"/>
    </location>
</feature>
<keyword evidence="3" id="KW-0597">Phosphoprotein</keyword>
<dbReference type="SMART" id="SM00387">
    <property type="entry name" value="HATPase_c"/>
    <property type="match status" value="1"/>
</dbReference>
<dbReference type="Pfam" id="PF13426">
    <property type="entry name" value="PAS_9"/>
    <property type="match status" value="1"/>
</dbReference>
<dbReference type="PRINTS" id="PR00344">
    <property type="entry name" value="BCTRLSENSOR"/>
</dbReference>
<dbReference type="PANTHER" id="PTHR43304:SF1">
    <property type="entry name" value="PAC DOMAIN-CONTAINING PROTEIN"/>
    <property type="match status" value="1"/>
</dbReference>
<dbReference type="SUPFAM" id="SSF55874">
    <property type="entry name" value="ATPase domain of HSP90 chaperone/DNA topoisomerase II/histidine kinase"/>
    <property type="match status" value="1"/>
</dbReference>
<dbReference type="InterPro" id="IPR013655">
    <property type="entry name" value="PAS_fold_3"/>
</dbReference>
<dbReference type="OrthoDB" id="9766459at2"/>
<dbReference type="SMART" id="SM00091">
    <property type="entry name" value="PAS"/>
    <property type="match status" value="4"/>
</dbReference>
<dbReference type="CDD" id="cd16917">
    <property type="entry name" value="HATPase_UhpB-NarQ-NarX-like"/>
    <property type="match status" value="1"/>
</dbReference>
<dbReference type="CDD" id="cd00130">
    <property type="entry name" value="PAS"/>
    <property type="match status" value="3"/>
</dbReference>
<accession>A0A271J0Y8</accession>
<dbReference type="Pfam" id="PF08448">
    <property type="entry name" value="PAS_4"/>
    <property type="match status" value="2"/>
</dbReference>
<dbReference type="Pfam" id="PF02518">
    <property type="entry name" value="HATPase_c"/>
    <property type="match status" value="1"/>
</dbReference>